<comment type="caution">
    <text evidence="1">The sequence shown here is derived from an EMBL/GenBank/DDBJ whole genome shotgun (WGS) entry which is preliminary data.</text>
</comment>
<proteinExistence type="predicted"/>
<reference evidence="1" key="1">
    <citation type="journal article" date="2015" name="Nature">
        <title>Complex archaea that bridge the gap between prokaryotes and eukaryotes.</title>
        <authorList>
            <person name="Spang A."/>
            <person name="Saw J.H."/>
            <person name="Jorgensen S.L."/>
            <person name="Zaremba-Niedzwiedzka K."/>
            <person name="Martijn J."/>
            <person name="Lind A.E."/>
            <person name="van Eijk R."/>
            <person name="Schleper C."/>
            <person name="Guy L."/>
            <person name="Ettema T.J."/>
        </authorList>
    </citation>
    <scope>NUCLEOTIDE SEQUENCE</scope>
</reference>
<accession>A0A0F9A2Z4</accession>
<name>A0A0F9A2Z4_9ZZZZ</name>
<dbReference type="InterPro" id="IPR011990">
    <property type="entry name" value="TPR-like_helical_dom_sf"/>
</dbReference>
<sequence>SKDNRAAEAMFWLAYCSEKQDQKAKAARLYKELVRKYPGAPASRNASGRLSRLP</sequence>
<organism evidence="1">
    <name type="scientific">marine sediment metagenome</name>
    <dbReference type="NCBI Taxonomy" id="412755"/>
    <lineage>
        <taxon>unclassified sequences</taxon>
        <taxon>metagenomes</taxon>
        <taxon>ecological metagenomes</taxon>
    </lineage>
</organism>
<protein>
    <recommendedName>
        <fullName evidence="2">Outer membrane lipoprotein BamD-like domain-containing protein</fullName>
    </recommendedName>
</protein>
<feature type="non-terminal residue" evidence="1">
    <location>
        <position position="1"/>
    </location>
</feature>
<dbReference type="Gene3D" id="1.25.40.10">
    <property type="entry name" value="Tetratricopeptide repeat domain"/>
    <property type="match status" value="1"/>
</dbReference>
<dbReference type="Pfam" id="PF13174">
    <property type="entry name" value="TPR_6"/>
    <property type="match status" value="1"/>
</dbReference>
<evidence type="ECO:0008006" key="2">
    <source>
        <dbReference type="Google" id="ProtNLM"/>
    </source>
</evidence>
<dbReference type="EMBL" id="LAZR01044732">
    <property type="protein sequence ID" value="KKL03934.1"/>
    <property type="molecule type" value="Genomic_DNA"/>
</dbReference>
<dbReference type="AlphaFoldDB" id="A0A0F9A2Z4"/>
<gene>
    <name evidence="1" type="ORF">LCGC14_2621180</name>
</gene>
<evidence type="ECO:0000313" key="1">
    <source>
        <dbReference type="EMBL" id="KKL03934.1"/>
    </source>
</evidence>
<dbReference type="InterPro" id="IPR019734">
    <property type="entry name" value="TPR_rpt"/>
</dbReference>